<dbReference type="Proteomes" id="UP000184071">
    <property type="component" value="Unassembled WGS sequence"/>
</dbReference>
<dbReference type="OrthoDB" id="9796370at2"/>
<dbReference type="AlphaFoldDB" id="A0A1M5JB86"/>
<evidence type="ECO:0000313" key="1">
    <source>
        <dbReference type="EMBL" id="SHG37844.1"/>
    </source>
</evidence>
<proteinExistence type="predicted"/>
<reference evidence="2" key="1">
    <citation type="submission" date="2016-11" db="EMBL/GenBank/DDBJ databases">
        <authorList>
            <person name="Varghese N."/>
            <person name="Submissions S."/>
        </authorList>
    </citation>
    <scope>NUCLEOTIDE SEQUENCE [LARGE SCALE GENOMIC DNA]</scope>
    <source>
        <strain evidence="2">DSM 17963</strain>
    </source>
</reference>
<organism evidence="1 2">
    <name type="scientific">Flavobacterium defluvii</name>
    <dbReference type="NCBI Taxonomy" id="370979"/>
    <lineage>
        <taxon>Bacteria</taxon>
        <taxon>Pseudomonadati</taxon>
        <taxon>Bacteroidota</taxon>
        <taxon>Flavobacteriia</taxon>
        <taxon>Flavobacteriales</taxon>
        <taxon>Flavobacteriaceae</taxon>
        <taxon>Flavobacterium</taxon>
    </lineage>
</organism>
<gene>
    <name evidence="1" type="ORF">SAMN05443663_102665</name>
</gene>
<dbReference type="RefSeq" id="WP_073414775.1">
    <property type="nucleotide sequence ID" value="NZ_FQWC01000002.1"/>
</dbReference>
<dbReference type="STRING" id="370979.SAMN05443663_102665"/>
<evidence type="ECO:0000313" key="2">
    <source>
        <dbReference type="Proteomes" id="UP000184071"/>
    </source>
</evidence>
<protein>
    <submittedName>
        <fullName evidence="1">Uncharacterized protein</fullName>
    </submittedName>
</protein>
<dbReference type="EMBL" id="FQWC01000002">
    <property type="protein sequence ID" value="SHG37844.1"/>
    <property type="molecule type" value="Genomic_DNA"/>
</dbReference>
<name>A0A1M5JB86_9FLAO</name>
<sequence length="1263" mass="143638">MKLIDRTDIEHWAEKHQGKGFFPYLVSKLVYFSTLPGAQISIPYGSAVYLPGWDGLIYSEQQRPYVPAGRSLWEFGTDKGFRAKADRDFDKRAENPLGYDASDCTYVFVTPRIWKDKETWKLEKLKLNLWKDICVYDAVDMMQWLDQSGPAALWFAREIGKAPAEGALDAEQFWAEWSSGEAGHLVPKIITSGRDAETAKLSGFLSGDPGIITVQAKTKTEAAAFIIAAADSFDQDEKQRFFSKTMVVENQESFRTLSLNYVKTSLNLIAKFDDKSLVGAAVSQGHHVIIPAGADDELTHKRIILPTIGREGQIEGLREMGLSREDAERFSREAGRDINKLRRLLKYIDNKAAWHKSENIREIIPALILGRWNIHNPGDREILEKLSKMLFDEYLAVLYRWRDFEDSPILQIGGTWRLTSPLDLWNSLSKYITRDDLTVLAECFPAVFTDPGNSGETHLIQITFSFTPPKKYSPWARMGIVQTLILLSLYGDAINPAVLSAPEKWVDAVVGSLLLDADAELWRKTNRKLPLIAEASPKSFFRAVQNSLQKEEPEIMGMFRTSSSFFGESSSHTGLLWALEGLAWLPEYLFQATDILLKLAELDPGGNLSNRPARSLVDIYRPTHPQTATSLEDRMEILKAAISRNPKSGWALLRKLMPKYHDNWTANSRMRWRLFDKSAAPSNSPARIDSAFQAVSEMMLEMFDGSDEKLADIIRHSSEMKSADEREKLLVFIEKNYPRIPKDSTLSRDEARRILHLHRSAPNADWTLDEEILSRYETIYDALEPEDIAVKYRWIFESSQLNFPQGSRETDDDEKDEADYNSRVVKARTKAIHILSAEIGIQGIAAMADSPEITGILAFTLSSIEQTKEETAYIVSTLKNADANANFVSLYIAAKTAAKGLQWLFGLCSELEYLKLDEKQQYALFSKVDHSQELWDYIESKGESLNRTYWLSIAPYFYRTSVQENIVAINRLMEYKRLKSAIRAARNIKKELSTKMITQVLHKAATEESIDNFLLEAHEVTSLFKEAARREDITKDEMLNLEWLYLLELNSYHSDYRPIQLYGELAENPHFFVDVLSWHYMPADAENIEPERKNIPKENLEQLAQKSYQLLDNFMIIPGVRSDNTIDNEVMDQWITQVRELALKADRIAAADSHIGTLLAYFPEEGTGLWPPDEISAAIERINTTSLKDSFAVAVINKRGSTGRGVFDGGTIEKNNAAYFQKLAGLHKYSHPSLSEIFIQISENYLNTAGHHDDQAERDRLEY</sequence>
<accession>A0A1M5JB86</accession>
<keyword evidence="2" id="KW-1185">Reference proteome</keyword>